<evidence type="ECO:0000259" key="4">
    <source>
        <dbReference type="PROSITE" id="PS51841"/>
    </source>
</evidence>
<dbReference type="SUPFAM" id="SSF56219">
    <property type="entry name" value="DNase I-like"/>
    <property type="match status" value="1"/>
</dbReference>
<dbReference type="CDD" id="cd04486">
    <property type="entry name" value="YhcR_OBF_like"/>
    <property type="match status" value="1"/>
</dbReference>
<feature type="signal peptide" evidence="2">
    <location>
        <begin position="1"/>
        <end position="22"/>
    </location>
</feature>
<dbReference type="Gene3D" id="1.10.1330.10">
    <property type="entry name" value="Dockerin domain"/>
    <property type="match status" value="1"/>
</dbReference>
<feature type="chain" id="PRO_5045411659" evidence="2">
    <location>
        <begin position="23"/>
        <end position="829"/>
    </location>
</feature>
<dbReference type="InterPro" id="IPR002105">
    <property type="entry name" value="Dockerin_1_rpt"/>
</dbReference>
<feature type="domain" description="EF-hand" evidence="3">
    <location>
        <begin position="804"/>
        <end position="829"/>
    </location>
</feature>
<feature type="compositionally biased region" description="Acidic residues" evidence="1">
    <location>
        <begin position="185"/>
        <end position="196"/>
    </location>
</feature>
<dbReference type="InterPro" id="IPR005135">
    <property type="entry name" value="Endo/exonuclease/phosphatase"/>
</dbReference>
<keyword evidence="6" id="KW-1185">Reference proteome</keyword>
<dbReference type="NCBIfam" id="NF033681">
    <property type="entry name" value="ExeM_NucH_DNase"/>
    <property type="match status" value="1"/>
</dbReference>
<evidence type="ECO:0000259" key="3">
    <source>
        <dbReference type="PROSITE" id="PS50222"/>
    </source>
</evidence>
<organism evidence="5 6">
    <name type="scientific">Marinobacter xestospongiae</name>
    <dbReference type="NCBI Taxonomy" id="994319"/>
    <lineage>
        <taxon>Bacteria</taxon>
        <taxon>Pseudomonadati</taxon>
        <taxon>Pseudomonadota</taxon>
        <taxon>Gammaproteobacteria</taxon>
        <taxon>Pseudomonadales</taxon>
        <taxon>Marinobacteraceae</taxon>
        <taxon>Marinobacter</taxon>
    </lineage>
</organism>
<dbReference type="InterPro" id="IPR018247">
    <property type="entry name" value="EF_Hand_1_Ca_BS"/>
</dbReference>
<protein>
    <submittedName>
        <fullName evidence="5">ExeM/NucH family extracellular endonuclease</fullName>
    </submittedName>
</protein>
<dbReference type="Pfam" id="PF00932">
    <property type="entry name" value="LTD"/>
    <property type="match status" value="1"/>
</dbReference>
<keyword evidence="5" id="KW-0378">Hydrolase</keyword>
<dbReference type="EMBL" id="JAWIIJ010000003">
    <property type="protein sequence ID" value="MDV2078317.1"/>
    <property type="molecule type" value="Genomic_DNA"/>
</dbReference>
<evidence type="ECO:0000256" key="1">
    <source>
        <dbReference type="SAM" id="MobiDB-lite"/>
    </source>
</evidence>
<dbReference type="Pfam" id="PF03372">
    <property type="entry name" value="Exo_endo_phos"/>
    <property type="match status" value="1"/>
</dbReference>
<dbReference type="InterPro" id="IPR047971">
    <property type="entry name" value="ExeM-like"/>
</dbReference>
<keyword evidence="5" id="KW-0255">Endonuclease</keyword>
<keyword evidence="5" id="KW-0540">Nuclease</keyword>
<dbReference type="InterPro" id="IPR002048">
    <property type="entry name" value="EF_hand_dom"/>
</dbReference>
<reference evidence="5 6" key="1">
    <citation type="submission" date="2023-10" db="EMBL/GenBank/DDBJ databases">
        <title>Characteristics and mechanism of a salt-tolerant marine origin heterotrophic nitrifying- aerobic denitrifying bacteria Marinobacter xestospongiae HN1.</title>
        <authorList>
            <person name="Qi R."/>
        </authorList>
    </citation>
    <scope>NUCLEOTIDE SEQUENCE [LARGE SCALE GENOMIC DNA]</scope>
    <source>
        <strain evidence="5 6">HN1</strain>
    </source>
</reference>
<dbReference type="CDD" id="cd10283">
    <property type="entry name" value="MnuA_DNase1-like"/>
    <property type="match status" value="1"/>
</dbReference>
<dbReference type="Gene3D" id="3.60.10.10">
    <property type="entry name" value="Endonuclease/exonuclease/phosphatase"/>
    <property type="match status" value="1"/>
</dbReference>
<name>A0ABU3VWD6_9GAMM</name>
<dbReference type="Pfam" id="PF00404">
    <property type="entry name" value="Dockerin_1"/>
    <property type="match status" value="1"/>
</dbReference>
<dbReference type="InterPro" id="IPR036691">
    <property type="entry name" value="Endo/exonu/phosph_ase_sf"/>
</dbReference>
<dbReference type="PROSITE" id="PS50222">
    <property type="entry name" value="EF_HAND_2"/>
    <property type="match status" value="1"/>
</dbReference>
<feature type="region of interest" description="Disordered" evidence="1">
    <location>
        <begin position="174"/>
        <end position="218"/>
    </location>
</feature>
<sequence length="829" mass="86694">MTIKQTALAVAIGGMLATPGHAGLVISEYVEGSSNNKAVELRNTGSAPVDLTAWELQVYFNGSSTPGLTIDLAGEVAAGGHFVFAHSAADPAILAVADQTTGAGLFNGDDAITLLEGGVVADSLGQVGVDPGSAWGSGETRTQNATLRRLDGSAADTDPFDAYDPAATFAGFPQDSFDDLGVGDGDGDDGGDDGSDPDQPNLSCGADATPISAIQGTTTDSPLAGDSLVIEAVVTGVFNGDGGLGGFFVEEEASDRDDNPLSSEGLFVYAPDAAVSVGQRVRVAGSITEYGGLTELTDLSGLADCGNTTLPAATTLALPWDTLETPEAYESMRVSFSRPLTVNDTYDLARYGSLTLGSDRHFIPTNIVAPGDDAAVVAELNARDRLILDDGSNQQNPALVPYPTPQLSAAQTVRAGDQVTDLTGILDYRYDEWRLHPSSAPGFISANNRPAGPELTDRGDLVVAAFNVLNFFNGDGFGGGFPTARGADTAEELQRQTAKLVSAISALDADIIGLMEIENDGYGDTSAIAELAAALGGSWAYIDPGLEQLGNDDIAVGLLYRSDRVTPQGAAATLAEGAFAELNRRPLAQTFVPVAGDDGVTVVVNHFKSKGCRGADGANADQGDGQGCWNPMRTQAAEALAGWLANDATGTGEADVLVIGDLNSYAKEDPIQSLVGDGYQDLVARFAGEQAYSYVFYGQAGYLDHALANSPLQAKIADATVWHINADEPRALDYNTEFQTPQQQASYYAPDAYRASDHDPVLVSLTLTADEPADRADLNGDGRVNGRDVARFILAYLFGRADVEHYDVNADGRVDRHDLRAILQVIRER</sequence>
<keyword evidence="2" id="KW-0732">Signal</keyword>
<dbReference type="PANTHER" id="PTHR42834">
    <property type="entry name" value="ENDONUCLEASE/EXONUCLEASE/PHOSPHATASE FAMILY PROTEIN (AFU_ORTHOLOGUE AFUA_3G09210)"/>
    <property type="match status" value="1"/>
</dbReference>
<dbReference type="SUPFAM" id="SSF63446">
    <property type="entry name" value="Type I dockerin domain"/>
    <property type="match status" value="1"/>
</dbReference>
<evidence type="ECO:0000313" key="6">
    <source>
        <dbReference type="Proteomes" id="UP001269819"/>
    </source>
</evidence>
<dbReference type="PANTHER" id="PTHR42834:SF1">
    <property type="entry name" value="ENDONUCLEASE_EXONUCLEASE_PHOSPHATASE FAMILY PROTEIN (AFU_ORTHOLOGUE AFUA_3G09210)"/>
    <property type="match status" value="1"/>
</dbReference>
<gene>
    <name evidence="5" type="ORF">RYS15_06455</name>
</gene>
<evidence type="ECO:0000256" key="2">
    <source>
        <dbReference type="SAM" id="SignalP"/>
    </source>
</evidence>
<dbReference type="GO" id="GO:0004519">
    <property type="term" value="F:endonuclease activity"/>
    <property type="evidence" value="ECO:0007669"/>
    <property type="project" value="UniProtKB-KW"/>
</dbReference>
<dbReference type="InterPro" id="IPR036439">
    <property type="entry name" value="Dockerin_dom_sf"/>
</dbReference>
<dbReference type="PROSITE" id="PS00018">
    <property type="entry name" value="EF_HAND_1"/>
    <property type="match status" value="2"/>
</dbReference>
<dbReference type="InterPro" id="IPR001322">
    <property type="entry name" value="Lamin_tail_dom"/>
</dbReference>
<dbReference type="PROSITE" id="PS51841">
    <property type="entry name" value="LTD"/>
    <property type="match status" value="1"/>
</dbReference>
<feature type="domain" description="LTD" evidence="4">
    <location>
        <begin position="13"/>
        <end position="128"/>
    </location>
</feature>
<evidence type="ECO:0000313" key="5">
    <source>
        <dbReference type="EMBL" id="MDV2078317.1"/>
    </source>
</evidence>
<dbReference type="RefSeq" id="WP_316973107.1">
    <property type="nucleotide sequence ID" value="NZ_JAWIIJ010000003.1"/>
</dbReference>
<dbReference type="Proteomes" id="UP001269819">
    <property type="component" value="Unassembled WGS sequence"/>
</dbReference>
<accession>A0ABU3VWD6</accession>
<proteinExistence type="predicted"/>
<comment type="caution">
    <text evidence="5">The sequence shown here is derived from an EMBL/GenBank/DDBJ whole genome shotgun (WGS) entry which is preliminary data.</text>
</comment>